<dbReference type="Gene3D" id="3.90.1150.10">
    <property type="entry name" value="Aspartate Aminotransferase, domain 1"/>
    <property type="match status" value="1"/>
</dbReference>
<dbReference type="Gene3D" id="3.40.640.10">
    <property type="entry name" value="Type I PLP-dependent aspartate aminotransferase-like (Major domain)"/>
    <property type="match status" value="1"/>
</dbReference>
<evidence type="ECO:0000313" key="8">
    <source>
        <dbReference type="WBParaSite" id="NBR_0001998701-mRNA-1"/>
    </source>
</evidence>
<gene>
    <name evidence="6" type="ORF">NBR_LOCUS19988</name>
</gene>
<dbReference type="InterPro" id="IPR015421">
    <property type="entry name" value="PyrdxlP-dep_Trfase_major"/>
</dbReference>
<dbReference type="GO" id="GO:0008483">
    <property type="term" value="F:transaminase activity"/>
    <property type="evidence" value="ECO:0007669"/>
    <property type="project" value="UniProtKB-KW"/>
</dbReference>
<dbReference type="PANTHER" id="PTHR11751">
    <property type="entry name" value="ALANINE AMINOTRANSFERASE"/>
    <property type="match status" value="1"/>
</dbReference>
<protein>
    <submittedName>
        <fullName evidence="8">AT04676p (inferred by orthology to a D. melanogaster protein)</fullName>
    </submittedName>
</protein>
<keyword evidence="5" id="KW-0663">Pyridoxal phosphate</keyword>
<name>A0A0N4YRW5_NIPBR</name>
<organism evidence="8">
    <name type="scientific">Nippostrongylus brasiliensis</name>
    <name type="common">Rat hookworm</name>
    <dbReference type="NCBI Taxonomy" id="27835"/>
    <lineage>
        <taxon>Eukaryota</taxon>
        <taxon>Metazoa</taxon>
        <taxon>Ecdysozoa</taxon>
        <taxon>Nematoda</taxon>
        <taxon>Chromadorea</taxon>
        <taxon>Rhabditida</taxon>
        <taxon>Rhabditina</taxon>
        <taxon>Rhabditomorpha</taxon>
        <taxon>Strongyloidea</taxon>
        <taxon>Heligmosomidae</taxon>
        <taxon>Nippostrongylus</taxon>
    </lineage>
</organism>
<comment type="subunit">
    <text evidence="2">Homodimer.</text>
</comment>
<dbReference type="InterPro" id="IPR045088">
    <property type="entry name" value="ALAT1/2-like"/>
</dbReference>
<keyword evidence="7" id="KW-1185">Reference proteome</keyword>
<evidence type="ECO:0000256" key="5">
    <source>
        <dbReference type="ARBA" id="ARBA00022898"/>
    </source>
</evidence>
<evidence type="ECO:0000313" key="6">
    <source>
        <dbReference type="EMBL" id="VDL83724.1"/>
    </source>
</evidence>
<evidence type="ECO:0000256" key="4">
    <source>
        <dbReference type="ARBA" id="ARBA00022679"/>
    </source>
</evidence>
<accession>A0A0N4YRW5</accession>
<evidence type="ECO:0000256" key="3">
    <source>
        <dbReference type="ARBA" id="ARBA00022576"/>
    </source>
</evidence>
<dbReference type="EMBL" id="UYSL01024686">
    <property type="protein sequence ID" value="VDL83724.1"/>
    <property type="molecule type" value="Genomic_DNA"/>
</dbReference>
<proteinExistence type="predicted"/>
<evidence type="ECO:0000313" key="7">
    <source>
        <dbReference type="Proteomes" id="UP000271162"/>
    </source>
</evidence>
<reference evidence="8" key="1">
    <citation type="submission" date="2017-02" db="UniProtKB">
        <authorList>
            <consortium name="WormBaseParasite"/>
        </authorList>
    </citation>
    <scope>IDENTIFICATION</scope>
</reference>
<dbReference type="PANTHER" id="PTHR11751:SF29">
    <property type="entry name" value="ALANINE TRANSAMINASE"/>
    <property type="match status" value="1"/>
</dbReference>
<evidence type="ECO:0000256" key="1">
    <source>
        <dbReference type="ARBA" id="ARBA00001933"/>
    </source>
</evidence>
<dbReference type="InterPro" id="IPR015424">
    <property type="entry name" value="PyrdxlP-dep_Trfase"/>
</dbReference>
<reference evidence="6 7" key="2">
    <citation type="submission" date="2018-11" db="EMBL/GenBank/DDBJ databases">
        <authorList>
            <consortium name="Pathogen Informatics"/>
        </authorList>
    </citation>
    <scope>NUCLEOTIDE SEQUENCE [LARGE SCALE GENOMIC DNA]</scope>
</reference>
<dbReference type="Proteomes" id="UP000271162">
    <property type="component" value="Unassembled WGS sequence"/>
</dbReference>
<evidence type="ECO:0000256" key="2">
    <source>
        <dbReference type="ARBA" id="ARBA00011738"/>
    </source>
</evidence>
<keyword evidence="3" id="KW-0032">Aminotransferase</keyword>
<dbReference type="InterPro" id="IPR015422">
    <property type="entry name" value="PyrdxlP-dep_Trfase_small"/>
</dbReference>
<dbReference type="SUPFAM" id="SSF53383">
    <property type="entry name" value="PLP-dependent transferases"/>
    <property type="match status" value="1"/>
</dbReference>
<sequence>MELASFHSVSKGFMGECGLRGGYVEFFNLDPEVFVLFKKMISAKLCSTILGQVVIDALVNPPKPGDPSYDQWLKRVYESMIETNITRIKKLTEL</sequence>
<dbReference type="WBParaSite" id="NBR_0001998701-mRNA-1">
    <property type="protein sequence ID" value="NBR_0001998701-mRNA-1"/>
    <property type="gene ID" value="NBR_0001998701"/>
</dbReference>
<keyword evidence="4" id="KW-0808">Transferase</keyword>
<dbReference type="AlphaFoldDB" id="A0A0N4YRW5"/>
<dbReference type="STRING" id="27835.A0A0N4YRW5"/>
<comment type="cofactor">
    <cofactor evidence="1">
        <name>pyridoxal 5'-phosphate</name>
        <dbReference type="ChEBI" id="CHEBI:597326"/>
    </cofactor>
</comment>